<accession>A0A382GKP0</accession>
<protein>
    <submittedName>
        <fullName evidence="1">Uncharacterized protein</fullName>
    </submittedName>
</protein>
<evidence type="ECO:0000313" key="1">
    <source>
        <dbReference type="EMBL" id="SVB75700.1"/>
    </source>
</evidence>
<gene>
    <name evidence="1" type="ORF">METZ01_LOCUS228554</name>
</gene>
<dbReference type="EMBL" id="UINC01056084">
    <property type="protein sequence ID" value="SVB75700.1"/>
    <property type="molecule type" value="Genomic_DNA"/>
</dbReference>
<reference evidence="1" key="1">
    <citation type="submission" date="2018-05" db="EMBL/GenBank/DDBJ databases">
        <authorList>
            <person name="Lanie J.A."/>
            <person name="Ng W.-L."/>
            <person name="Kazmierczak K.M."/>
            <person name="Andrzejewski T.M."/>
            <person name="Davidsen T.M."/>
            <person name="Wayne K.J."/>
            <person name="Tettelin H."/>
            <person name="Glass J.I."/>
            <person name="Rusch D."/>
            <person name="Podicherti R."/>
            <person name="Tsui H.-C.T."/>
            <person name="Winkler M.E."/>
        </authorList>
    </citation>
    <scope>NUCLEOTIDE SEQUENCE</scope>
</reference>
<proteinExistence type="predicted"/>
<dbReference type="AlphaFoldDB" id="A0A382GKP0"/>
<organism evidence="1">
    <name type="scientific">marine metagenome</name>
    <dbReference type="NCBI Taxonomy" id="408172"/>
    <lineage>
        <taxon>unclassified sequences</taxon>
        <taxon>metagenomes</taxon>
        <taxon>ecological metagenomes</taxon>
    </lineage>
</organism>
<dbReference type="Gene3D" id="2.60.120.620">
    <property type="entry name" value="q2cbj1_9rhob like domain"/>
    <property type="match status" value="1"/>
</dbReference>
<sequence>MKCSESTQNILEALETDGAVIIDSLISKSITSEITDELRPYLDACPRGMNDFSGTSTKRVGALMAR</sequence>
<name>A0A382GKP0_9ZZZZ</name>
<dbReference type="SUPFAM" id="SSF51197">
    <property type="entry name" value="Clavaminate synthase-like"/>
    <property type="match status" value="1"/>
</dbReference>
<feature type="non-terminal residue" evidence="1">
    <location>
        <position position="66"/>
    </location>
</feature>